<organism evidence="1 2">
    <name type="scientific">Terrybacteria sp. (strain RIFCSPHIGHO2_01_FULL_58_15)</name>
    <dbReference type="NCBI Taxonomy" id="1802363"/>
    <lineage>
        <taxon>Bacteria</taxon>
        <taxon>Candidatus Terryibacteriota</taxon>
    </lineage>
</organism>
<evidence type="ECO:0000313" key="2">
    <source>
        <dbReference type="Proteomes" id="UP000178690"/>
    </source>
</evidence>
<gene>
    <name evidence="1" type="ORF">A2682_00170</name>
</gene>
<protein>
    <submittedName>
        <fullName evidence="1">Uncharacterized protein</fullName>
    </submittedName>
</protein>
<dbReference type="Proteomes" id="UP000178690">
    <property type="component" value="Unassembled WGS sequence"/>
</dbReference>
<comment type="caution">
    <text evidence="1">The sequence shown here is derived from an EMBL/GenBank/DDBJ whole genome shotgun (WGS) entry which is preliminary data.</text>
</comment>
<sequence length="253" mass="28598">MKRSIVICGSQAQKEGVYGFYHGLVEATVAAFRPDFEGRPRAFLMLSEEKRMEDPDYRENVATAIHGHFDRVRRADLVFIYNEKGKFGVNTRLEFGYARHLGKPIFTFKELPESSAEYVEAITSTPEELMGYLGEYVGIIVPPAEQKDAAPWVELLRREGYIPIILSDLSARALHQARFVDIFLVYSPKGDWEPDILDLIAAAGASGKPIFTTAIHPYEVCVNIHFHPRLVASPEEFVYILQRGGSRPHVREA</sequence>
<accession>A0A1G2PIT7</accession>
<reference evidence="1 2" key="1">
    <citation type="journal article" date="2016" name="Nat. Commun.">
        <title>Thousands of microbial genomes shed light on interconnected biogeochemical processes in an aquifer system.</title>
        <authorList>
            <person name="Anantharaman K."/>
            <person name="Brown C.T."/>
            <person name="Hug L.A."/>
            <person name="Sharon I."/>
            <person name="Castelle C.J."/>
            <person name="Probst A.J."/>
            <person name="Thomas B.C."/>
            <person name="Singh A."/>
            <person name="Wilkins M.J."/>
            <person name="Karaoz U."/>
            <person name="Brodie E.L."/>
            <person name="Williams K.H."/>
            <person name="Hubbard S.S."/>
            <person name="Banfield J.F."/>
        </authorList>
    </citation>
    <scope>NUCLEOTIDE SEQUENCE [LARGE SCALE GENOMIC DNA]</scope>
    <source>
        <strain evidence="2">RIFCSPHIGHO2_01_FULL_58_15</strain>
    </source>
</reference>
<name>A0A1G2PIT7_TERXR</name>
<dbReference type="AlphaFoldDB" id="A0A1G2PIT7"/>
<evidence type="ECO:0000313" key="1">
    <source>
        <dbReference type="EMBL" id="OHA48240.1"/>
    </source>
</evidence>
<dbReference type="STRING" id="1802363.A2682_00170"/>
<dbReference type="EMBL" id="MHST01000023">
    <property type="protein sequence ID" value="OHA48240.1"/>
    <property type="molecule type" value="Genomic_DNA"/>
</dbReference>
<proteinExistence type="predicted"/>